<reference evidence="2" key="2">
    <citation type="submission" date="2015-01" db="EMBL/GenBank/DDBJ databases">
        <title>Evolutionary Origins and Diversification of the Mycorrhizal Mutualists.</title>
        <authorList>
            <consortium name="DOE Joint Genome Institute"/>
            <consortium name="Mycorrhizal Genomics Consortium"/>
            <person name="Kohler A."/>
            <person name="Kuo A."/>
            <person name="Nagy L.G."/>
            <person name="Floudas D."/>
            <person name="Copeland A."/>
            <person name="Barry K.W."/>
            <person name="Cichocki N."/>
            <person name="Veneault-Fourrey C."/>
            <person name="LaButti K."/>
            <person name="Lindquist E.A."/>
            <person name="Lipzen A."/>
            <person name="Lundell T."/>
            <person name="Morin E."/>
            <person name="Murat C."/>
            <person name="Riley R."/>
            <person name="Ohm R."/>
            <person name="Sun H."/>
            <person name="Tunlid A."/>
            <person name="Henrissat B."/>
            <person name="Grigoriev I.V."/>
            <person name="Hibbett D.S."/>
            <person name="Martin F."/>
        </authorList>
    </citation>
    <scope>NUCLEOTIDE SEQUENCE [LARGE SCALE GENOMIC DNA]</scope>
    <source>
        <strain evidence="2">441</strain>
    </source>
</reference>
<keyword evidence="2" id="KW-1185">Reference proteome</keyword>
<evidence type="ECO:0000313" key="2">
    <source>
        <dbReference type="Proteomes" id="UP000054018"/>
    </source>
</evidence>
<name>A0A0C9YR78_9AGAM</name>
<organism evidence="1 2">
    <name type="scientific">Pisolithus microcarpus 441</name>
    <dbReference type="NCBI Taxonomy" id="765257"/>
    <lineage>
        <taxon>Eukaryota</taxon>
        <taxon>Fungi</taxon>
        <taxon>Dikarya</taxon>
        <taxon>Basidiomycota</taxon>
        <taxon>Agaricomycotina</taxon>
        <taxon>Agaricomycetes</taxon>
        <taxon>Agaricomycetidae</taxon>
        <taxon>Boletales</taxon>
        <taxon>Sclerodermatineae</taxon>
        <taxon>Pisolithaceae</taxon>
        <taxon>Pisolithus</taxon>
    </lineage>
</organism>
<dbReference type="EMBL" id="KN833860">
    <property type="protein sequence ID" value="KIK16349.1"/>
    <property type="molecule type" value="Genomic_DNA"/>
</dbReference>
<gene>
    <name evidence="1" type="ORF">PISMIDRAFT_686384</name>
</gene>
<accession>A0A0C9YR78</accession>
<evidence type="ECO:0000313" key="1">
    <source>
        <dbReference type="EMBL" id="KIK16349.1"/>
    </source>
</evidence>
<proteinExistence type="predicted"/>
<dbReference type="Proteomes" id="UP000054018">
    <property type="component" value="Unassembled WGS sequence"/>
</dbReference>
<dbReference type="AlphaFoldDB" id="A0A0C9YR78"/>
<dbReference type="HOGENOM" id="CLU_2122021_0_0_1"/>
<reference evidence="1 2" key="1">
    <citation type="submission" date="2014-04" db="EMBL/GenBank/DDBJ databases">
        <authorList>
            <consortium name="DOE Joint Genome Institute"/>
            <person name="Kuo A."/>
            <person name="Kohler A."/>
            <person name="Costa M.D."/>
            <person name="Nagy L.G."/>
            <person name="Floudas D."/>
            <person name="Copeland A."/>
            <person name="Barry K.W."/>
            <person name="Cichocki N."/>
            <person name="Veneault-Fourrey C."/>
            <person name="LaButti K."/>
            <person name="Lindquist E.A."/>
            <person name="Lipzen A."/>
            <person name="Lundell T."/>
            <person name="Morin E."/>
            <person name="Murat C."/>
            <person name="Sun H."/>
            <person name="Tunlid A."/>
            <person name="Henrissat B."/>
            <person name="Grigoriev I.V."/>
            <person name="Hibbett D.S."/>
            <person name="Martin F."/>
            <person name="Nordberg H.P."/>
            <person name="Cantor M.N."/>
            <person name="Hua S.X."/>
        </authorList>
    </citation>
    <scope>NUCLEOTIDE SEQUENCE [LARGE SCALE GENOMIC DNA]</scope>
    <source>
        <strain evidence="1 2">441</strain>
    </source>
</reference>
<protein>
    <submittedName>
        <fullName evidence="1">Uncharacterized protein</fullName>
    </submittedName>
</protein>
<sequence>MVTAKCHGGSRSCLEVSSKGYEVSNWSLEASMRKFEAVSNRWEDSGALVNNRWAEFHETSGGGRGRLEVLGDQGNKRFCTPNPDAFLHKKGDSSGTTEAIASKMASIEGSRRVE</sequence>